<keyword evidence="2" id="KW-1185">Reference proteome</keyword>
<dbReference type="EMBL" id="CM047589">
    <property type="protein sequence ID" value="KAI9920028.1"/>
    <property type="molecule type" value="Genomic_DNA"/>
</dbReference>
<reference evidence="1 2" key="1">
    <citation type="journal article" date="2022" name="bioRxiv">
        <title>The genome of the oomycete Peronosclerospora sorghi, a cosmopolitan pathogen of maize and sorghum, is inflated with dispersed pseudogenes.</title>
        <authorList>
            <person name="Fletcher K."/>
            <person name="Martin F."/>
            <person name="Isakeit T."/>
            <person name="Cavanaugh K."/>
            <person name="Magill C."/>
            <person name="Michelmore R."/>
        </authorList>
    </citation>
    <scope>NUCLEOTIDE SEQUENCE [LARGE SCALE GENOMIC DNA]</scope>
    <source>
        <strain evidence="1">P6</strain>
    </source>
</reference>
<proteinExistence type="predicted"/>
<comment type="caution">
    <text evidence="1">The sequence shown here is derived from an EMBL/GenBank/DDBJ whole genome shotgun (WGS) entry which is preliminary data.</text>
</comment>
<dbReference type="Proteomes" id="UP001163321">
    <property type="component" value="Chromosome 10"/>
</dbReference>
<name>A0ACC0WQ45_9STRA</name>
<evidence type="ECO:0000313" key="1">
    <source>
        <dbReference type="EMBL" id="KAI9920028.1"/>
    </source>
</evidence>
<evidence type="ECO:0000313" key="2">
    <source>
        <dbReference type="Proteomes" id="UP001163321"/>
    </source>
</evidence>
<sequence length="125" mass="14070">MRHTLALLELNLYPRSTVSAYNGVALQFGPEIDEACHAIHDACKWLGTNEAVLIAALGTKSSTQRFLIARWYPELYHKELKAVFQNETSSDFFHLLQLLAHTLPEAEATILYKATKGLGTKEKRI</sequence>
<protein>
    <submittedName>
        <fullName evidence="1">Uncharacterized protein</fullName>
    </submittedName>
</protein>
<gene>
    <name evidence="1" type="ORF">PsorP6_015712</name>
</gene>
<organism evidence="1 2">
    <name type="scientific">Peronosclerospora sorghi</name>
    <dbReference type="NCBI Taxonomy" id="230839"/>
    <lineage>
        <taxon>Eukaryota</taxon>
        <taxon>Sar</taxon>
        <taxon>Stramenopiles</taxon>
        <taxon>Oomycota</taxon>
        <taxon>Peronosporomycetes</taxon>
        <taxon>Peronosporales</taxon>
        <taxon>Peronosporaceae</taxon>
        <taxon>Peronosclerospora</taxon>
    </lineage>
</organism>
<accession>A0ACC0WQ45</accession>